<organism evidence="1 2">
    <name type="scientific">Gomphillus americanus</name>
    <dbReference type="NCBI Taxonomy" id="1940652"/>
    <lineage>
        <taxon>Eukaryota</taxon>
        <taxon>Fungi</taxon>
        <taxon>Dikarya</taxon>
        <taxon>Ascomycota</taxon>
        <taxon>Pezizomycotina</taxon>
        <taxon>Lecanoromycetes</taxon>
        <taxon>OSLEUM clade</taxon>
        <taxon>Ostropomycetidae</taxon>
        <taxon>Ostropales</taxon>
        <taxon>Graphidaceae</taxon>
        <taxon>Gomphilloideae</taxon>
        <taxon>Gomphillus</taxon>
    </lineage>
</organism>
<dbReference type="SUPFAM" id="SSF53335">
    <property type="entry name" value="S-adenosyl-L-methionine-dependent methyltransferases"/>
    <property type="match status" value="1"/>
</dbReference>
<proteinExistence type="predicted"/>
<comment type="caution">
    <text evidence="1">The sequence shown here is derived from an EMBL/GenBank/DDBJ whole genome shotgun (WGS) entry which is preliminary data.</text>
</comment>
<dbReference type="GO" id="GO:0008757">
    <property type="term" value="F:S-adenosylmethionine-dependent methyltransferase activity"/>
    <property type="evidence" value="ECO:0007669"/>
    <property type="project" value="UniProtKB-ARBA"/>
</dbReference>
<evidence type="ECO:0008006" key="3">
    <source>
        <dbReference type="Google" id="ProtNLM"/>
    </source>
</evidence>
<dbReference type="GO" id="GO:0005829">
    <property type="term" value="C:cytosol"/>
    <property type="evidence" value="ECO:0007669"/>
    <property type="project" value="TreeGrafter"/>
</dbReference>
<dbReference type="InterPro" id="IPR019410">
    <property type="entry name" value="Methyltransf_16"/>
</dbReference>
<dbReference type="PANTHER" id="PTHR14614">
    <property type="entry name" value="HEPATOCELLULAR CARCINOMA-ASSOCIATED ANTIGEN"/>
    <property type="match status" value="1"/>
</dbReference>
<dbReference type="Gene3D" id="3.40.50.150">
    <property type="entry name" value="Vaccinia Virus protein VP39"/>
    <property type="match status" value="1"/>
</dbReference>
<gene>
    <name evidence="1" type="ORF">GOMPHAMPRED_005324</name>
</gene>
<dbReference type="OrthoDB" id="413520at2759"/>
<reference evidence="1" key="1">
    <citation type="submission" date="2021-03" db="EMBL/GenBank/DDBJ databases">
        <authorList>
            <person name="Tagirdzhanova G."/>
        </authorList>
    </citation>
    <scope>NUCLEOTIDE SEQUENCE</scope>
</reference>
<dbReference type="InterPro" id="IPR029063">
    <property type="entry name" value="SAM-dependent_MTases_sf"/>
</dbReference>
<dbReference type="PANTHER" id="PTHR14614:SF132">
    <property type="entry name" value="PROTEIN-LYSINE METHYLTRANSFERASE C42C1.13"/>
    <property type="match status" value="1"/>
</dbReference>
<dbReference type="EMBL" id="CAJPDQ010000031">
    <property type="protein sequence ID" value="CAF9929132.1"/>
    <property type="molecule type" value="Genomic_DNA"/>
</dbReference>
<accession>A0A8H3FU42</accession>
<dbReference type="Pfam" id="PF10294">
    <property type="entry name" value="Methyltransf_16"/>
    <property type="match status" value="1"/>
</dbReference>
<sequence>MPYYIRLLKSPTIDHDITKSKRTRTNTTRQQGQTKIRLTFTCQTDLGDTYYNENVLVTVRLVSDTFPRTQIASGKVAWNKGDRVRSVLVTLNWHQELDLASKHWILLEAGSTKGSADVFRGPPLGFCGDVLSAECMPEIISVLAPLLVDGQDLTQWGTLFPQCRVLRQFSLATQLPTSKIDSNSPGKDKDIEVSVYEEMGESIARHIWDAALGLLASCMEKPVFGENPETHMHQLPKLLMPYFDISARNAKGDLEILELGSGCGIVGLSLARLVPSARFVLTDLPEALEILDENASRIVELGLAPGTSVATKVLDWNWSLENTLPAANTDGGIYLSLAELRPDLVIVSDCTYNPSSFQALVATLLQTVRQGHEHNPREEHMKLDVLISYKSRHESESRFFDDMLNLGFHVLSHKKVKFPDRTRELVGLDVENAEIFAFAWQNPSN</sequence>
<dbReference type="AlphaFoldDB" id="A0A8H3FU42"/>
<evidence type="ECO:0000313" key="1">
    <source>
        <dbReference type="EMBL" id="CAF9929132.1"/>
    </source>
</evidence>
<evidence type="ECO:0000313" key="2">
    <source>
        <dbReference type="Proteomes" id="UP000664169"/>
    </source>
</evidence>
<keyword evidence="2" id="KW-1185">Reference proteome</keyword>
<name>A0A8H3FU42_9LECA</name>
<protein>
    <recommendedName>
        <fullName evidence="3">Methyltransferase-domain-containing protein</fullName>
    </recommendedName>
</protein>
<dbReference type="Proteomes" id="UP000664169">
    <property type="component" value="Unassembled WGS sequence"/>
</dbReference>